<dbReference type="Proteomes" id="UP000623467">
    <property type="component" value="Unassembled WGS sequence"/>
</dbReference>
<feature type="domain" description="Nephrocystin 3-like N-terminal" evidence="3">
    <location>
        <begin position="137"/>
        <end position="303"/>
    </location>
</feature>
<evidence type="ECO:0000256" key="2">
    <source>
        <dbReference type="SAM" id="MobiDB-lite"/>
    </source>
</evidence>
<name>A0A8H6XXR2_9AGAR</name>
<dbReference type="PANTHER" id="PTHR10039:SF16">
    <property type="entry name" value="GPI INOSITOL-DEACYLASE"/>
    <property type="match status" value="1"/>
</dbReference>
<protein>
    <submittedName>
        <fullName evidence="4">Pfs domain-containing protein</fullName>
    </submittedName>
</protein>
<evidence type="ECO:0000313" key="5">
    <source>
        <dbReference type="Proteomes" id="UP000623467"/>
    </source>
</evidence>
<dbReference type="PANTHER" id="PTHR10039">
    <property type="entry name" value="AMELOGENIN"/>
    <property type="match status" value="1"/>
</dbReference>
<dbReference type="AlphaFoldDB" id="A0A8H6XXR2"/>
<dbReference type="Pfam" id="PF24883">
    <property type="entry name" value="NPHP3_N"/>
    <property type="match status" value="1"/>
</dbReference>
<dbReference type="EMBL" id="JACAZH010000016">
    <property type="protein sequence ID" value="KAF7349523.1"/>
    <property type="molecule type" value="Genomic_DNA"/>
</dbReference>
<proteinExistence type="predicted"/>
<evidence type="ECO:0000259" key="3">
    <source>
        <dbReference type="Pfam" id="PF24883"/>
    </source>
</evidence>
<dbReference type="OrthoDB" id="3066271at2759"/>
<feature type="compositionally biased region" description="Low complexity" evidence="2">
    <location>
        <begin position="17"/>
        <end position="27"/>
    </location>
</feature>
<keyword evidence="5" id="KW-1185">Reference proteome</keyword>
<gene>
    <name evidence="4" type="ORF">MSAN_01742700</name>
</gene>
<accession>A0A8H6XXR2</accession>
<organism evidence="4 5">
    <name type="scientific">Mycena sanguinolenta</name>
    <dbReference type="NCBI Taxonomy" id="230812"/>
    <lineage>
        <taxon>Eukaryota</taxon>
        <taxon>Fungi</taxon>
        <taxon>Dikarya</taxon>
        <taxon>Basidiomycota</taxon>
        <taxon>Agaricomycotina</taxon>
        <taxon>Agaricomycetes</taxon>
        <taxon>Agaricomycetidae</taxon>
        <taxon>Agaricales</taxon>
        <taxon>Marasmiineae</taxon>
        <taxon>Mycenaceae</taxon>
        <taxon>Mycena</taxon>
    </lineage>
</organism>
<feature type="region of interest" description="Disordered" evidence="2">
    <location>
        <begin position="16"/>
        <end position="36"/>
    </location>
</feature>
<dbReference type="Gene3D" id="3.40.50.300">
    <property type="entry name" value="P-loop containing nucleotide triphosphate hydrolases"/>
    <property type="match status" value="1"/>
</dbReference>
<evidence type="ECO:0000256" key="1">
    <source>
        <dbReference type="ARBA" id="ARBA00022737"/>
    </source>
</evidence>
<reference evidence="4" key="1">
    <citation type="submission" date="2020-05" db="EMBL/GenBank/DDBJ databases">
        <title>Mycena genomes resolve the evolution of fungal bioluminescence.</title>
        <authorList>
            <person name="Tsai I.J."/>
        </authorList>
    </citation>
    <scope>NUCLEOTIDE SEQUENCE</scope>
    <source>
        <strain evidence="4">160909Yilan</strain>
    </source>
</reference>
<dbReference type="InterPro" id="IPR056884">
    <property type="entry name" value="NPHP3-like_N"/>
</dbReference>
<keyword evidence="1" id="KW-0677">Repeat</keyword>
<dbReference type="InterPro" id="IPR027417">
    <property type="entry name" value="P-loop_NTPase"/>
</dbReference>
<dbReference type="SUPFAM" id="SSF52540">
    <property type="entry name" value="P-loop containing nucleoside triphosphate hydrolases"/>
    <property type="match status" value="1"/>
</dbReference>
<sequence length="365" mass="41271">MGDPKQALDWIRHMKSSAKPPTAASTPANPPIKSGNQAEWNIDDFKLVLDLVKQALDLAEAAPFVKSAAALLTKIIDSYKEGLEAQGELVMIQVEPVVLAVVPFFSQCNREKLTKWLESPPSMQQKQHDTEQLRSEGTGQWFLEDKRFTEWEDNPGVLWVEGPSGAGKSVISSMVISNLFEHQKDFTAVIHPLAVAFFYFDFRNKEAQSVETALRRIVLQLSAQSLHPYKTLDKHWNLSKGQQLPSYQDLVSLLLNLLHELGQTYVVLDALDECNTSHFNKLVDLVCDLKNKAKGLIHLFITSQPRHVFTEGFTDLNRIVLHSHIMDQDIKLFVTKELQTNSELDAWLPTKDLVTEQITQKSRGM</sequence>
<comment type="caution">
    <text evidence="4">The sequence shown here is derived from an EMBL/GenBank/DDBJ whole genome shotgun (WGS) entry which is preliminary data.</text>
</comment>
<evidence type="ECO:0000313" key="4">
    <source>
        <dbReference type="EMBL" id="KAF7349523.1"/>
    </source>
</evidence>